<gene>
    <name evidence="1" type="ORF">McpAg1_00090</name>
</gene>
<dbReference type="Pfam" id="PF02566">
    <property type="entry name" value="OsmC"/>
    <property type="match status" value="1"/>
</dbReference>
<dbReference type="SUPFAM" id="SSF82784">
    <property type="entry name" value="OsmC-like"/>
    <property type="match status" value="1"/>
</dbReference>
<dbReference type="AlphaFoldDB" id="A0AAE4MC50"/>
<dbReference type="InterPro" id="IPR052924">
    <property type="entry name" value="OsmC/Ohr_hydroprdx_reductase"/>
</dbReference>
<protein>
    <recommendedName>
        <fullName evidence="3">OsmC family peroxiredoxin</fullName>
    </recommendedName>
</protein>
<dbReference type="PANTHER" id="PTHR35368">
    <property type="entry name" value="HYDROPEROXIDE REDUCTASE"/>
    <property type="match status" value="1"/>
</dbReference>
<keyword evidence="2" id="KW-1185">Reference proteome</keyword>
<dbReference type="InterPro" id="IPR036102">
    <property type="entry name" value="OsmC/Ohrsf"/>
</dbReference>
<proteinExistence type="predicted"/>
<sequence length="174" mass="18984">MSLNNIDIAQVKQYEAEIKADDNEALFTTKMSGTWQFDENGPQFTADAKTDAGPVTFALAHPNFEKLGNYPSPMAYGLFWICGCASATFMTAAAKRGIKIDALHTDIEADLDYHAQFQLGDQPLVGAYRVTFNVTSAQATDEEIESLKQAAYNGCMALFTVRNAIPLTVSAKRA</sequence>
<dbReference type="Proteomes" id="UP001273136">
    <property type="component" value="Unassembled WGS sequence"/>
</dbReference>
<evidence type="ECO:0000313" key="2">
    <source>
        <dbReference type="Proteomes" id="UP001273136"/>
    </source>
</evidence>
<comment type="caution">
    <text evidence="1">The sequence shown here is derived from an EMBL/GenBank/DDBJ whole genome shotgun (WGS) entry which is preliminary data.</text>
</comment>
<dbReference type="Gene3D" id="3.30.300.20">
    <property type="match status" value="1"/>
</dbReference>
<evidence type="ECO:0008006" key="3">
    <source>
        <dbReference type="Google" id="ProtNLM"/>
    </source>
</evidence>
<dbReference type="InterPro" id="IPR015946">
    <property type="entry name" value="KH_dom-like_a/b"/>
</dbReference>
<reference evidence="1" key="1">
    <citation type="submission" date="2023-06" db="EMBL/GenBank/DDBJ databases">
        <title>Genome sequence of Methancorpusculaceae sp. Ag1.</title>
        <authorList>
            <person name="Protasov E."/>
            <person name="Platt K."/>
            <person name="Poehlein A."/>
            <person name="Daniel R."/>
            <person name="Brune A."/>
        </authorList>
    </citation>
    <scope>NUCLEOTIDE SEQUENCE</scope>
    <source>
        <strain evidence="1">Ag1</strain>
    </source>
</reference>
<evidence type="ECO:0000313" key="1">
    <source>
        <dbReference type="EMBL" id="MDV0440833.1"/>
    </source>
</evidence>
<dbReference type="RefSeq" id="WP_338093230.1">
    <property type="nucleotide sequence ID" value="NZ_JAWDKA010000001.1"/>
</dbReference>
<dbReference type="EMBL" id="JAWDKA010000001">
    <property type="protein sequence ID" value="MDV0440833.1"/>
    <property type="molecule type" value="Genomic_DNA"/>
</dbReference>
<dbReference type="PANTHER" id="PTHR35368:SF1">
    <property type="entry name" value="HYDROPEROXIDE REDUCTASE"/>
    <property type="match status" value="1"/>
</dbReference>
<organism evidence="1 2">
    <name type="scientific">Methanorbis furvi</name>
    <dbReference type="NCBI Taxonomy" id="3028299"/>
    <lineage>
        <taxon>Archaea</taxon>
        <taxon>Methanobacteriati</taxon>
        <taxon>Methanobacteriota</taxon>
        <taxon>Stenosarchaea group</taxon>
        <taxon>Methanomicrobia</taxon>
        <taxon>Methanomicrobiales</taxon>
        <taxon>Methanocorpusculaceae</taxon>
        <taxon>Methanorbis</taxon>
    </lineage>
</organism>
<dbReference type="InterPro" id="IPR003718">
    <property type="entry name" value="OsmC/Ohr_fam"/>
</dbReference>
<name>A0AAE4MC50_9EURY</name>
<accession>A0AAE4MC50</accession>